<dbReference type="OrthoDB" id="4468869at2759"/>
<evidence type="ECO:0000313" key="2">
    <source>
        <dbReference type="EMBL" id="EXJ57158.1"/>
    </source>
</evidence>
<comment type="caution">
    <text evidence="2">The sequence shown here is derived from an EMBL/GenBank/DDBJ whole genome shotgun (WGS) entry which is preliminary data.</text>
</comment>
<organism evidence="2 3">
    <name type="scientific">Cladophialophora yegresii CBS 114405</name>
    <dbReference type="NCBI Taxonomy" id="1182544"/>
    <lineage>
        <taxon>Eukaryota</taxon>
        <taxon>Fungi</taxon>
        <taxon>Dikarya</taxon>
        <taxon>Ascomycota</taxon>
        <taxon>Pezizomycotina</taxon>
        <taxon>Eurotiomycetes</taxon>
        <taxon>Chaetothyriomycetidae</taxon>
        <taxon>Chaetothyriales</taxon>
        <taxon>Herpotrichiellaceae</taxon>
        <taxon>Cladophialophora</taxon>
    </lineage>
</organism>
<evidence type="ECO:0000256" key="1">
    <source>
        <dbReference type="SAM" id="MobiDB-lite"/>
    </source>
</evidence>
<dbReference type="RefSeq" id="XP_007759692.1">
    <property type="nucleotide sequence ID" value="XM_007761502.1"/>
</dbReference>
<dbReference type="AlphaFoldDB" id="W9VNP4"/>
<dbReference type="HOGENOM" id="CLU_050106_0_0_1"/>
<evidence type="ECO:0000313" key="3">
    <source>
        <dbReference type="Proteomes" id="UP000019473"/>
    </source>
</evidence>
<dbReference type="eggNOG" id="ENOG502RED7">
    <property type="taxonomic scope" value="Eukaryota"/>
</dbReference>
<reference evidence="2 3" key="1">
    <citation type="submission" date="2013-03" db="EMBL/GenBank/DDBJ databases">
        <title>The Genome Sequence of Cladophialophora yegresii CBS 114405.</title>
        <authorList>
            <consortium name="The Broad Institute Genomics Platform"/>
            <person name="Cuomo C."/>
            <person name="de Hoog S."/>
            <person name="Gorbushina A."/>
            <person name="Walker B."/>
            <person name="Young S.K."/>
            <person name="Zeng Q."/>
            <person name="Gargeya S."/>
            <person name="Fitzgerald M."/>
            <person name="Haas B."/>
            <person name="Abouelleil A."/>
            <person name="Allen A.W."/>
            <person name="Alvarado L."/>
            <person name="Arachchi H.M."/>
            <person name="Berlin A.M."/>
            <person name="Chapman S.B."/>
            <person name="Gainer-Dewar J."/>
            <person name="Goldberg J."/>
            <person name="Griggs A."/>
            <person name="Gujja S."/>
            <person name="Hansen M."/>
            <person name="Howarth C."/>
            <person name="Imamovic A."/>
            <person name="Ireland A."/>
            <person name="Larimer J."/>
            <person name="McCowan C."/>
            <person name="Murphy C."/>
            <person name="Pearson M."/>
            <person name="Poon T.W."/>
            <person name="Priest M."/>
            <person name="Roberts A."/>
            <person name="Saif S."/>
            <person name="Shea T."/>
            <person name="Sisk P."/>
            <person name="Sykes S."/>
            <person name="Wortman J."/>
            <person name="Nusbaum C."/>
            <person name="Birren B."/>
        </authorList>
    </citation>
    <scope>NUCLEOTIDE SEQUENCE [LARGE SCALE GENOMIC DNA]</scope>
    <source>
        <strain evidence="2 3">CBS 114405</strain>
    </source>
</reference>
<feature type="region of interest" description="Disordered" evidence="1">
    <location>
        <begin position="75"/>
        <end position="97"/>
    </location>
</feature>
<accession>W9VNP4</accession>
<name>W9VNP4_9EURO</name>
<sequence length="383" mass="43655">MTLAYDIALMGMTGVTAQTQFTRFDERWDVSMLLNDIRVQRYSSWLNGAGGPIDEQWIAVKRNWINFLSATSTRPDATLAPTPNATHSDNEQPSGREHDIERFHHDRRVRAAIQVAIFNAFDREERLAERWPQQARLILNRAGCSTATQPFRTLRATADLGKRRRYQAVWASLVCFLVFAHGNQDMLDEMGLVLAEHTEDEVIDILAAIDTGIQSELDAAVRVLCVNMITDHAPTASKNPLFWWLTVLVRSAIEPLQEMDYISRGRFLMNILSMDLDLCGRLEAIQHYAKVLVLDKALDLWRPYSDDWALQVNRDLDAANLDWLDEGKDQPLFDEDDPRTCDSSAWRSMLENLNRWALAYLSTRKDIDTVLGEVGKLLSTEGC</sequence>
<feature type="compositionally biased region" description="Polar residues" evidence="1">
    <location>
        <begin position="75"/>
        <end position="87"/>
    </location>
</feature>
<keyword evidence="3" id="KW-1185">Reference proteome</keyword>
<dbReference type="GeneID" id="19182077"/>
<dbReference type="EMBL" id="AMGW01000005">
    <property type="protein sequence ID" value="EXJ57158.1"/>
    <property type="molecule type" value="Genomic_DNA"/>
</dbReference>
<proteinExistence type="predicted"/>
<gene>
    <name evidence="2" type="ORF">A1O7_07503</name>
</gene>
<dbReference type="Proteomes" id="UP000019473">
    <property type="component" value="Unassembled WGS sequence"/>
</dbReference>
<dbReference type="VEuPathDB" id="FungiDB:A1O7_07503"/>
<feature type="compositionally biased region" description="Basic and acidic residues" evidence="1">
    <location>
        <begin position="88"/>
        <end position="97"/>
    </location>
</feature>
<protein>
    <submittedName>
        <fullName evidence="2">Uncharacterized protein</fullName>
    </submittedName>
</protein>